<evidence type="ECO:0000313" key="10">
    <source>
        <dbReference type="Proteomes" id="UP001580346"/>
    </source>
</evidence>
<evidence type="ECO:0000256" key="5">
    <source>
        <dbReference type="ARBA" id="ARBA00022692"/>
    </source>
</evidence>
<dbReference type="Proteomes" id="UP001580346">
    <property type="component" value="Unassembled WGS sequence"/>
</dbReference>
<dbReference type="PIRSF" id="PIRSF029598">
    <property type="entry name" value="PsiE"/>
    <property type="match status" value="1"/>
</dbReference>
<keyword evidence="7 8" id="KW-0472">Membrane</keyword>
<dbReference type="EMBL" id="JBHHMI010000004">
    <property type="protein sequence ID" value="MFB5266556.1"/>
    <property type="molecule type" value="Genomic_DNA"/>
</dbReference>
<evidence type="ECO:0000256" key="6">
    <source>
        <dbReference type="ARBA" id="ARBA00022989"/>
    </source>
</evidence>
<comment type="caution">
    <text evidence="9">The sequence shown here is derived from an EMBL/GenBank/DDBJ whole genome shotgun (WGS) entry which is preliminary data.</text>
</comment>
<feature type="transmembrane region" description="Helical" evidence="8">
    <location>
        <begin position="109"/>
        <end position="126"/>
    </location>
</feature>
<evidence type="ECO:0000313" key="9">
    <source>
        <dbReference type="EMBL" id="MFB5266556.1"/>
    </source>
</evidence>
<feature type="transmembrane region" description="Helical" evidence="8">
    <location>
        <begin position="13"/>
        <end position="34"/>
    </location>
</feature>
<protein>
    <recommendedName>
        <fullName evidence="3">Protein PsiE</fullName>
    </recommendedName>
</protein>
<evidence type="ECO:0000256" key="2">
    <source>
        <dbReference type="ARBA" id="ARBA00005632"/>
    </source>
</evidence>
<evidence type="ECO:0000256" key="3">
    <source>
        <dbReference type="ARBA" id="ARBA00021903"/>
    </source>
</evidence>
<name>A0ABV5AQR5_9BACL</name>
<keyword evidence="4" id="KW-1003">Cell membrane</keyword>
<dbReference type="Pfam" id="PF06146">
    <property type="entry name" value="PsiE"/>
    <property type="match status" value="1"/>
</dbReference>
<dbReference type="PANTHER" id="PTHR37819">
    <property type="entry name" value="PROTEIN PSIE"/>
    <property type="match status" value="1"/>
</dbReference>
<dbReference type="InterPro" id="IPR020948">
    <property type="entry name" value="P_starv_induced_PsiE-like"/>
</dbReference>
<evidence type="ECO:0000256" key="1">
    <source>
        <dbReference type="ARBA" id="ARBA00004429"/>
    </source>
</evidence>
<comment type="subcellular location">
    <subcellularLocation>
        <location evidence="1">Cell inner membrane</location>
        <topology evidence="1">Multi-pass membrane protein</topology>
    </subcellularLocation>
</comment>
<dbReference type="InterPro" id="IPR009315">
    <property type="entry name" value="P_starv_induced_PsiE"/>
</dbReference>
<accession>A0ABV5AQR5</accession>
<evidence type="ECO:0000256" key="8">
    <source>
        <dbReference type="SAM" id="Phobius"/>
    </source>
</evidence>
<dbReference type="NCBIfam" id="NF002765">
    <property type="entry name" value="PRK02833.1-3"/>
    <property type="match status" value="1"/>
</dbReference>
<keyword evidence="10" id="KW-1185">Reference proteome</keyword>
<organism evidence="9 10">
    <name type="scientific">Paenibacillus enshidis</name>
    <dbReference type="NCBI Taxonomy" id="1458439"/>
    <lineage>
        <taxon>Bacteria</taxon>
        <taxon>Bacillati</taxon>
        <taxon>Bacillota</taxon>
        <taxon>Bacilli</taxon>
        <taxon>Bacillales</taxon>
        <taxon>Paenibacillaceae</taxon>
        <taxon>Paenibacillus</taxon>
    </lineage>
</organism>
<evidence type="ECO:0000256" key="7">
    <source>
        <dbReference type="ARBA" id="ARBA00023136"/>
    </source>
</evidence>
<keyword evidence="5 8" id="KW-0812">Transmembrane</keyword>
<gene>
    <name evidence="9" type="primary">psiE</name>
    <name evidence="9" type="ORF">ACE41H_07130</name>
</gene>
<dbReference type="RefSeq" id="WP_375354330.1">
    <property type="nucleotide sequence ID" value="NZ_JBHHMI010000004.1"/>
</dbReference>
<feature type="transmembrane region" description="Helical" evidence="8">
    <location>
        <begin position="82"/>
        <end position="100"/>
    </location>
</feature>
<dbReference type="PANTHER" id="PTHR37819:SF1">
    <property type="entry name" value="PROTEIN PSIE"/>
    <property type="match status" value="1"/>
</dbReference>
<sequence>MKMDSKFSYVPQFLQWVLNVLLTLLALVLSVFLVRETYTIYQLFFTSDGPPPIELLESILNFFLYFEFIALIIKYFEARFHFPLRYLIYIGITAIVRLIIVDHKNPMDTILYSGAILIMVVTLFIADPRKKSGG</sequence>
<reference evidence="9 10" key="1">
    <citation type="submission" date="2024-09" db="EMBL/GenBank/DDBJ databases">
        <title>Paenibacillus zeirhizospherea sp. nov., isolated from surface of the maize (Zea mays) roots in a horticulture field, Hungary.</title>
        <authorList>
            <person name="Marton D."/>
            <person name="Farkas M."/>
            <person name="Bedics A."/>
            <person name="Toth E."/>
            <person name="Tancsics A."/>
            <person name="Boka K."/>
            <person name="Maroti G."/>
            <person name="Kriszt B."/>
            <person name="Cserhati M."/>
        </authorList>
    </citation>
    <scope>NUCLEOTIDE SEQUENCE [LARGE SCALE GENOMIC DNA]</scope>
    <source>
        <strain evidence="9 10">KCTC 33519</strain>
    </source>
</reference>
<comment type="similarity">
    <text evidence="2">Belongs to the PsiE family.</text>
</comment>
<feature type="transmembrane region" description="Helical" evidence="8">
    <location>
        <begin position="55"/>
        <end position="76"/>
    </location>
</feature>
<evidence type="ECO:0000256" key="4">
    <source>
        <dbReference type="ARBA" id="ARBA00022475"/>
    </source>
</evidence>
<proteinExistence type="inferred from homology"/>
<keyword evidence="6 8" id="KW-1133">Transmembrane helix</keyword>